<dbReference type="GO" id="GO:0005886">
    <property type="term" value="C:plasma membrane"/>
    <property type="evidence" value="ECO:0007669"/>
    <property type="project" value="UniProtKB-SubCell"/>
</dbReference>
<feature type="domain" description="HAMP" evidence="14">
    <location>
        <begin position="166"/>
        <end position="219"/>
    </location>
</feature>
<evidence type="ECO:0000256" key="10">
    <source>
        <dbReference type="ARBA" id="ARBA00023012"/>
    </source>
</evidence>
<dbReference type="InterPro" id="IPR003661">
    <property type="entry name" value="HisK_dim/P_dom"/>
</dbReference>
<dbReference type="Gene3D" id="6.10.340.10">
    <property type="match status" value="1"/>
</dbReference>
<feature type="transmembrane region" description="Helical" evidence="12">
    <location>
        <begin position="144"/>
        <end position="165"/>
    </location>
</feature>
<dbReference type="STRING" id="1431546.CAQU_10795"/>
<evidence type="ECO:0000256" key="7">
    <source>
        <dbReference type="ARBA" id="ARBA00022692"/>
    </source>
</evidence>
<dbReference type="FunFam" id="1.10.287.130:FF:000001">
    <property type="entry name" value="Two-component sensor histidine kinase"/>
    <property type="match status" value="1"/>
</dbReference>
<dbReference type="GO" id="GO:0000155">
    <property type="term" value="F:phosphorelay sensor kinase activity"/>
    <property type="evidence" value="ECO:0007669"/>
    <property type="project" value="InterPro"/>
</dbReference>
<gene>
    <name evidence="15" type="ORF">CAQU_10795</name>
</gene>
<dbReference type="Pfam" id="PF00512">
    <property type="entry name" value="HisKA"/>
    <property type="match status" value="1"/>
</dbReference>
<dbReference type="InterPro" id="IPR003660">
    <property type="entry name" value="HAMP_dom"/>
</dbReference>
<keyword evidence="8 15" id="KW-0418">Kinase</keyword>
<dbReference type="Gene3D" id="3.30.565.10">
    <property type="entry name" value="Histidine kinase-like ATPase, C-terminal domain"/>
    <property type="match status" value="1"/>
</dbReference>
<dbReference type="PROSITE" id="PS50885">
    <property type="entry name" value="HAMP"/>
    <property type="match status" value="1"/>
</dbReference>
<dbReference type="SMART" id="SM00304">
    <property type="entry name" value="HAMP"/>
    <property type="match status" value="1"/>
</dbReference>
<dbReference type="OrthoDB" id="9786919at2"/>
<dbReference type="InterPro" id="IPR003594">
    <property type="entry name" value="HATPase_dom"/>
</dbReference>
<evidence type="ECO:0000256" key="5">
    <source>
        <dbReference type="ARBA" id="ARBA00022553"/>
    </source>
</evidence>
<comment type="subcellular location">
    <subcellularLocation>
        <location evidence="3">Cell membrane</location>
    </subcellularLocation>
</comment>
<evidence type="ECO:0000256" key="2">
    <source>
        <dbReference type="ARBA" id="ARBA00001968"/>
    </source>
</evidence>
<evidence type="ECO:0000256" key="1">
    <source>
        <dbReference type="ARBA" id="ARBA00000085"/>
    </source>
</evidence>
<feature type="domain" description="Histidine kinase" evidence="13">
    <location>
        <begin position="234"/>
        <end position="446"/>
    </location>
</feature>
<evidence type="ECO:0000259" key="14">
    <source>
        <dbReference type="PROSITE" id="PS50885"/>
    </source>
</evidence>
<accession>A0A1L7CHX1</accession>
<dbReference type="PRINTS" id="PR00344">
    <property type="entry name" value="BCTRLSENSOR"/>
</dbReference>
<evidence type="ECO:0000256" key="6">
    <source>
        <dbReference type="ARBA" id="ARBA00022679"/>
    </source>
</evidence>
<comment type="cofactor">
    <cofactor evidence="2">
        <name>a divalent metal cation</name>
        <dbReference type="ChEBI" id="CHEBI:60240"/>
    </cofactor>
</comment>
<evidence type="ECO:0000256" key="12">
    <source>
        <dbReference type="SAM" id="Phobius"/>
    </source>
</evidence>
<dbReference type="PANTHER" id="PTHR45436:SF5">
    <property type="entry name" value="SENSOR HISTIDINE KINASE TRCS"/>
    <property type="match status" value="1"/>
</dbReference>
<dbReference type="CDD" id="cd06225">
    <property type="entry name" value="HAMP"/>
    <property type="match status" value="1"/>
</dbReference>
<dbReference type="CDD" id="cd00075">
    <property type="entry name" value="HATPase"/>
    <property type="match status" value="1"/>
</dbReference>
<keyword evidence="5" id="KW-0597">Phosphoprotein</keyword>
<dbReference type="Gene3D" id="1.10.287.130">
    <property type="match status" value="1"/>
</dbReference>
<dbReference type="CDD" id="cd00082">
    <property type="entry name" value="HisKA"/>
    <property type="match status" value="1"/>
</dbReference>
<dbReference type="SMART" id="SM00388">
    <property type="entry name" value="HisKA"/>
    <property type="match status" value="1"/>
</dbReference>
<keyword evidence="16" id="KW-1185">Reference proteome</keyword>
<organism evidence="15 16">
    <name type="scientific">Corynebacterium aquilae DSM 44791</name>
    <dbReference type="NCBI Taxonomy" id="1431546"/>
    <lineage>
        <taxon>Bacteria</taxon>
        <taxon>Bacillati</taxon>
        <taxon>Actinomycetota</taxon>
        <taxon>Actinomycetes</taxon>
        <taxon>Mycobacteriales</taxon>
        <taxon>Corynebacteriaceae</taxon>
        <taxon>Corynebacterium</taxon>
    </lineage>
</organism>
<protein>
    <recommendedName>
        <fullName evidence="4">histidine kinase</fullName>
        <ecNumber evidence="4">2.7.13.3</ecNumber>
    </recommendedName>
</protein>
<dbReference type="EMBL" id="CP009245">
    <property type="protein sequence ID" value="APT85457.1"/>
    <property type="molecule type" value="Genomic_DNA"/>
</dbReference>
<keyword evidence="9 12" id="KW-1133">Transmembrane helix</keyword>
<evidence type="ECO:0000256" key="3">
    <source>
        <dbReference type="ARBA" id="ARBA00004236"/>
    </source>
</evidence>
<dbReference type="GO" id="GO:0005509">
    <property type="term" value="F:calcium ion binding"/>
    <property type="evidence" value="ECO:0007669"/>
    <property type="project" value="UniProtKB-ARBA"/>
</dbReference>
<evidence type="ECO:0000313" key="15">
    <source>
        <dbReference type="EMBL" id="APT85457.1"/>
    </source>
</evidence>
<sequence>MPLRTLLLVVVVVLSGVGMGAASVAVDGIMRDFVYSRVDEELLDAANGWARRGDFFSQNTPRPPSSFFVAKIMPDGTTLILNDSSSAPKIENLPVDAEPVTVPAAEGSASAEPWRVIAVADKDATTIVGRDTANENHLLARLALVQWIIGTIVLILLAIVGFVVIRRSLKPLRTVEEVAKRISAGDLDRRVPAWPAGTEVGQLSEALNIMLARLQQSIVESGEKEEQMRRFVGDASHELRTPLTSVRGFAELYRSGAAPDADYVLTRIEDEADRMSVLVEDLLALTRAEGNKLAAQPVDLLDVAVSVATSLRVAHPDRIIKVHSDCDEIPVVLGDEGRLRQVVTNLVNNALVHAGPDAEVTVGLCKDEDYTTVTVADNGVGMSEQDTNHVFERFYRADASRNRNSGGSGLGLAIVKSLVEAHGGVVNVVSAPGEGTTFSVKLPNSAAIEQ</sequence>
<comment type="catalytic activity">
    <reaction evidence="1">
        <text>ATP + protein L-histidine = ADP + protein N-phospho-L-histidine.</text>
        <dbReference type="EC" id="2.7.13.3"/>
    </reaction>
</comment>
<dbReference type="InterPro" id="IPR036097">
    <property type="entry name" value="HisK_dim/P_sf"/>
</dbReference>
<evidence type="ECO:0000259" key="13">
    <source>
        <dbReference type="PROSITE" id="PS50109"/>
    </source>
</evidence>
<dbReference type="Pfam" id="PF00672">
    <property type="entry name" value="HAMP"/>
    <property type="match status" value="1"/>
</dbReference>
<keyword evidence="6" id="KW-0808">Transferase</keyword>
<evidence type="ECO:0000256" key="4">
    <source>
        <dbReference type="ARBA" id="ARBA00012438"/>
    </source>
</evidence>
<dbReference type="SUPFAM" id="SSF47384">
    <property type="entry name" value="Homodimeric domain of signal transducing histidine kinase"/>
    <property type="match status" value="1"/>
</dbReference>
<dbReference type="PANTHER" id="PTHR45436">
    <property type="entry name" value="SENSOR HISTIDINE KINASE YKOH"/>
    <property type="match status" value="1"/>
</dbReference>
<evidence type="ECO:0000313" key="16">
    <source>
        <dbReference type="Proteomes" id="UP000185478"/>
    </source>
</evidence>
<keyword evidence="11 12" id="KW-0472">Membrane</keyword>
<keyword evidence="7 12" id="KW-0812">Transmembrane</keyword>
<keyword evidence="10" id="KW-0902">Two-component regulatory system</keyword>
<reference evidence="15 16" key="1">
    <citation type="submission" date="2014-08" db="EMBL/GenBank/DDBJ databases">
        <title>Complete genome sequence of Corynebacterium aquilae S-613T(T) (=DSM 44791(T)), isolated from the choana of a healthy golden eagle.</title>
        <authorList>
            <person name="Ruckert C."/>
            <person name="Albersmeier A."/>
            <person name="Winkler A."/>
            <person name="Kalinowski J."/>
        </authorList>
    </citation>
    <scope>NUCLEOTIDE SEQUENCE [LARGE SCALE GENOMIC DNA]</scope>
    <source>
        <strain evidence="15 16">S-613</strain>
    </source>
</reference>
<name>A0A1L7CHX1_9CORY</name>
<dbReference type="SUPFAM" id="SSF55874">
    <property type="entry name" value="ATPase domain of HSP90 chaperone/DNA topoisomerase II/histidine kinase"/>
    <property type="match status" value="1"/>
</dbReference>
<dbReference type="SUPFAM" id="SSF158472">
    <property type="entry name" value="HAMP domain-like"/>
    <property type="match status" value="1"/>
</dbReference>
<dbReference type="FunFam" id="3.30.565.10:FF:000006">
    <property type="entry name" value="Sensor histidine kinase WalK"/>
    <property type="match status" value="1"/>
</dbReference>
<proteinExistence type="predicted"/>
<dbReference type="Pfam" id="PF02518">
    <property type="entry name" value="HATPase_c"/>
    <property type="match status" value="1"/>
</dbReference>
<dbReference type="InterPro" id="IPR004358">
    <property type="entry name" value="Sig_transdc_His_kin-like_C"/>
</dbReference>
<dbReference type="Proteomes" id="UP000185478">
    <property type="component" value="Chromosome"/>
</dbReference>
<evidence type="ECO:0000256" key="9">
    <source>
        <dbReference type="ARBA" id="ARBA00022989"/>
    </source>
</evidence>
<dbReference type="InterPro" id="IPR036890">
    <property type="entry name" value="HATPase_C_sf"/>
</dbReference>
<dbReference type="EC" id="2.7.13.3" evidence="4"/>
<dbReference type="SMART" id="SM00387">
    <property type="entry name" value="HATPase_c"/>
    <property type="match status" value="1"/>
</dbReference>
<dbReference type="AlphaFoldDB" id="A0A1L7CHX1"/>
<dbReference type="InterPro" id="IPR005467">
    <property type="entry name" value="His_kinase_dom"/>
</dbReference>
<dbReference type="KEGG" id="caqu:CAQU_10795"/>
<dbReference type="PROSITE" id="PS50109">
    <property type="entry name" value="HIS_KIN"/>
    <property type="match status" value="1"/>
</dbReference>
<evidence type="ECO:0000256" key="8">
    <source>
        <dbReference type="ARBA" id="ARBA00022777"/>
    </source>
</evidence>
<dbReference type="InterPro" id="IPR050428">
    <property type="entry name" value="TCS_sensor_his_kinase"/>
</dbReference>
<evidence type="ECO:0000256" key="11">
    <source>
        <dbReference type="ARBA" id="ARBA00023136"/>
    </source>
</evidence>